<gene>
    <name evidence="2" type="ORF">GCM10020367_18990</name>
</gene>
<feature type="signal peptide" evidence="1">
    <location>
        <begin position="1"/>
        <end position="30"/>
    </location>
</feature>
<keyword evidence="1" id="KW-0732">Signal</keyword>
<reference evidence="3" key="1">
    <citation type="journal article" date="2019" name="Int. J. Syst. Evol. Microbiol.">
        <title>The Global Catalogue of Microorganisms (GCM) 10K type strain sequencing project: providing services to taxonomists for standard genome sequencing and annotation.</title>
        <authorList>
            <consortium name="The Broad Institute Genomics Platform"/>
            <consortium name="The Broad Institute Genome Sequencing Center for Infectious Disease"/>
            <person name="Wu L."/>
            <person name="Ma J."/>
        </authorList>
    </citation>
    <scope>NUCLEOTIDE SEQUENCE [LARGE SCALE GENOMIC DNA]</scope>
    <source>
        <strain evidence="3">JCM 9651</strain>
    </source>
</reference>
<sequence>MGITRPMALLGAVATLLAALFICLAPGGHADATTDGHHITLAHTAPEYDCPDERGDCGLSPRNTQAVLTAPSLDTPASDTTPPVHIEAPPRAGGVFEAVVRPRAPGLHVLQVLRI</sequence>
<comment type="caution">
    <text evidence="2">The sequence shown here is derived from an EMBL/GenBank/DDBJ whole genome shotgun (WGS) entry which is preliminary data.</text>
</comment>
<keyword evidence="3" id="KW-1185">Reference proteome</keyword>
<name>A0ABP6S8H7_9ACTN</name>
<evidence type="ECO:0000256" key="1">
    <source>
        <dbReference type="SAM" id="SignalP"/>
    </source>
</evidence>
<evidence type="ECO:0000313" key="2">
    <source>
        <dbReference type="EMBL" id="GAA3370823.1"/>
    </source>
</evidence>
<dbReference type="EMBL" id="BAAAYL010000001">
    <property type="protein sequence ID" value="GAA3370823.1"/>
    <property type="molecule type" value="Genomic_DNA"/>
</dbReference>
<protein>
    <recommendedName>
        <fullName evidence="4">Secreted protein</fullName>
    </recommendedName>
</protein>
<evidence type="ECO:0008006" key="4">
    <source>
        <dbReference type="Google" id="ProtNLM"/>
    </source>
</evidence>
<feature type="chain" id="PRO_5047043402" description="Secreted protein" evidence="1">
    <location>
        <begin position="31"/>
        <end position="115"/>
    </location>
</feature>
<organism evidence="2 3">
    <name type="scientific">Streptomyces sannanensis</name>
    <dbReference type="NCBI Taxonomy" id="285536"/>
    <lineage>
        <taxon>Bacteria</taxon>
        <taxon>Bacillati</taxon>
        <taxon>Actinomycetota</taxon>
        <taxon>Actinomycetes</taxon>
        <taxon>Kitasatosporales</taxon>
        <taxon>Streptomycetaceae</taxon>
        <taxon>Streptomyces</taxon>
    </lineage>
</organism>
<dbReference type="RefSeq" id="WP_345035802.1">
    <property type="nucleotide sequence ID" value="NZ_BAAAYL010000001.1"/>
</dbReference>
<evidence type="ECO:0000313" key="3">
    <source>
        <dbReference type="Proteomes" id="UP001499990"/>
    </source>
</evidence>
<accession>A0ABP6S8H7</accession>
<proteinExistence type="predicted"/>
<dbReference type="Proteomes" id="UP001499990">
    <property type="component" value="Unassembled WGS sequence"/>
</dbReference>